<accession>A0ABS1HG22</accession>
<protein>
    <submittedName>
        <fullName evidence="2">Uncharacterized protein</fullName>
    </submittedName>
</protein>
<feature type="chain" id="PRO_5046463396" evidence="1">
    <location>
        <begin position="25"/>
        <end position="226"/>
    </location>
</feature>
<evidence type="ECO:0000313" key="2">
    <source>
        <dbReference type="EMBL" id="MBK3516584.1"/>
    </source>
</evidence>
<keyword evidence="3" id="KW-1185">Reference proteome</keyword>
<sequence length="226" mass="26473">MKRFRLSIGLVSIGLLLTTCTQDAEIEPETTTDTNTILKSVSVGFDEWGFNYRAHLFEGYLINAMFADPVFKYMPHYKKMNYNGQEDQFWNEVMEKYPYFSHIMPGELIDCKLMMKWNEDLLSKEGQYPDTWVDSDAWIVFKYKLHTMSEQWTHVRRLVARKGSDYLDGGYWYNQEGEEIGKESYYWPDLIITQVVNNGNNPFIPAIMPDDYLSPNGVGQGKYKVK</sequence>
<dbReference type="RefSeq" id="WP_200463814.1">
    <property type="nucleotide sequence ID" value="NZ_JAENRR010000007.1"/>
</dbReference>
<dbReference type="Proteomes" id="UP000605676">
    <property type="component" value="Unassembled WGS sequence"/>
</dbReference>
<comment type="caution">
    <text evidence="2">The sequence shown here is derived from an EMBL/GenBank/DDBJ whole genome shotgun (WGS) entry which is preliminary data.</text>
</comment>
<proteinExistence type="predicted"/>
<dbReference type="EMBL" id="JAENRR010000007">
    <property type="protein sequence ID" value="MBK3516584.1"/>
    <property type="molecule type" value="Genomic_DNA"/>
</dbReference>
<organism evidence="2 3">
    <name type="scientific">Carboxylicivirga marina</name>
    <dbReference type="NCBI Taxonomy" id="2800988"/>
    <lineage>
        <taxon>Bacteria</taxon>
        <taxon>Pseudomonadati</taxon>
        <taxon>Bacteroidota</taxon>
        <taxon>Bacteroidia</taxon>
        <taxon>Marinilabiliales</taxon>
        <taxon>Marinilabiliaceae</taxon>
        <taxon>Carboxylicivirga</taxon>
    </lineage>
</organism>
<evidence type="ECO:0000313" key="3">
    <source>
        <dbReference type="Proteomes" id="UP000605676"/>
    </source>
</evidence>
<evidence type="ECO:0000256" key="1">
    <source>
        <dbReference type="SAM" id="SignalP"/>
    </source>
</evidence>
<keyword evidence="1" id="KW-0732">Signal</keyword>
<reference evidence="2 3" key="1">
    <citation type="submission" date="2021-01" db="EMBL/GenBank/DDBJ databases">
        <title>Carboxyliciviraga sp.nov., isolated from coastal sediments.</title>
        <authorList>
            <person name="Lu D."/>
            <person name="Zhang T."/>
        </authorList>
    </citation>
    <scope>NUCLEOTIDE SEQUENCE [LARGE SCALE GENOMIC DNA]</scope>
    <source>
        <strain evidence="2 3">N1Y132</strain>
    </source>
</reference>
<gene>
    <name evidence="2" type="ORF">JIV24_04460</name>
</gene>
<name>A0ABS1HG22_9BACT</name>
<feature type="signal peptide" evidence="1">
    <location>
        <begin position="1"/>
        <end position="24"/>
    </location>
</feature>